<feature type="compositionally biased region" description="Polar residues" evidence="13">
    <location>
        <begin position="224"/>
        <end position="242"/>
    </location>
</feature>
<evidence type="ECO:0000256" key="3">
    <source>
        <dbReference type="ARBA" id="ARBA00022771"/>
    </source>
</evidence>
<keyword evidence="7 10" id="KW-0040">ANK repeat</keyword>
<evidence type="ECO:0000256" key="10">
    <source>
        <dbReference type="PROSITE-ProRule" id="PRU00023"/>
    </source>
</evidence>
<dbReference type="PANTHER" id="PTHR24166">
    <property type="entry name" value="ROLLING PEBBLES, ISOFORM B"/>
    <property type="match status" value="1"/>
</dbReference>
<dbReference type="PRINTS" id="PR01415">
    <property type="entry name" value="ANKYRIN"/>
</dbReference>
<dbReference type="Gene3D" id="1.25.40.20">
    <property type="entry name" value="Ankyrin repeat-containing domain"/>
    <property type="match status" value="2"/>
</dbReference>
<evidence type="ECO:0000256" key="9">
    <source>
        <dbReference type="ARBA" id="ARBA00038259"/>
    </source>
</evidence>
<reference evidence="15" key="1">
    <citation type="submission" date="2017-11" db="EMBL/GenBank/DDBJ databases">
        <title>The sensing device of the deep-sea amphipod.</title>
        <authorList>
            <person name="Kobayashi H."/>
            <person name="Nagahama T."/>
            <person name="Arai W."/>
            <person name="Sasagawa Y."/>
            <person name="Umeda M."/>
            <person name="Hayashi T."/>
            <person name="Nikaido I."/>
            <person name="Watanabe H."/>
            <person name="Oguri K."/>
            <person name="Kitazato H."/>
            <person name="Fujioka K."/>
            <person name="Kido Y."/>
            <person name="Takami H."/>
        </authorList>
    </citation>
    <scope>NUCLEOTIDE SEQUENCE</scope>
    <source>
        <tissue evidence="15">Whole body</tissue>
    </source>
</reference>
<dbReference type="InterPro" id="IPR019734">
    <property type="entry name" value="TPR_rpt"/>
</dbReference>
<dbReference type="InterPro" id="IPR056884">
    <property type="entry name" value="NPHP3-like_N"/>
</dbReference>
<name>A0A6A7G314_9CRUS</name>
<dbReference type="SMART" id="SM00028">
    <property type="entry name" value="TPR"/>
    <property type="match status" value="2"/>
</dbReference>
<keyword evidence="5" id="KW-0862">Zinc</keyword>
<dbReference type="InterPro" id="IPR036770">
    <property type="entry name" value="Ankyrin_rpt-contain_sf"/>
</dbReference>
<dbReference type="SUPFAM" id="SSF48452">
    <property type="entry name" value="TPR-like"/>
    <property type="match status" value="1"/>
</dbReference>
<evidence type="ECO:0000256" key="11">
    <source>
        <dbReference type="PROSITE-ProRule" id="PRU00175"/>
    </source>
</evidence>
<dbReference type="Pfam" id="PF24883">
    <property type="entry name" value="NPHP3_N"/>
    <property type="match status" value="1"/>
</dbReference>
<accession>A0A6A7G314</accession>
<evidence type="ECO:0000256" key="13">
    <source>
        <dbReference type="SAM" id="MobiDB-lite"/>
    </source>
</evidence>
<dbReference type="InterPro" id="IPR001841">
    <property type="entry name" value="Znf_RING"/>
</dbReference>
<evidence type="ECO:0000259" key="14">
    <source>
        <dbReference type="PROSITE" id="PS50089"/>
    </source>
</evidence>
<feature type="repeat" description="ANK" evidence="10">
    <location>
        <begin position="860"/>
        <end position="892"/>
    </location>
</feature>
<dbReference type="Pfam" id="PF25520">
    <property type="entry name" value="AAA_lid_TANC1"/>
    <property type="match status" value="1"/>
</dbReference>
<feature type="repeat" description="ANK" evidence="10">
    <location>
        <begin position="1060"/>
        <end position="1092"/>
    </location>
</feature>
<evidence type="ECO:0000256" key="7">
    <source>
        <dbReference type="ARBA" id="ARBA00023043"/>
    </source>
</evidence>
<evidence type="ECO:0000256" key="12">
    <source>
        <dbReference type="PROSITE-ProRule" id="PRU00339"/>
    </source>
</evidence>
<evidence type="ECO:0000256" key="6">
    <source>
        <dbReference type="ARBA" id="ARBA00023018"/>
    </source>
</evidence>
<keyword evidence="6" id="KW-0770">Synapse</keyword>
<feature type="repeat" description="ANK" evidence="10">
    <location>
        <begin position="1093"/>
        <end position="1125"/>
    </location>
</feature>
<dbReference type="InterPro" id="IPR058056">
    <property type="entry name" value="WH_TANC1/2"/>
</dbReference>
<evidence type="ECO:0000313" key="15">
    <source>
        <dbReference type="EMBL" id="LAC25131.1"/>
    </source>
</evidence>
<sequence>MPSDSEPEGCGAGAGGSCPQCCILYSITGNSRPLREECGHTRCYGCTFSTAHCPVCPLVSTTADVDHSHADPGRPPGGRCSLRSTSVSPCRYRCPPLRASVPPCRATSPAAPSMQGSSRPAPYYHHHVHGVRPNTRPGRRRSRRVSVPLPLPARKQDTDLSVGLYGLSPDSSSGHPLLPVPTTAAEEEDLYARFQLLMCSPAAAVLPPHTKPSSSGGSRGSSGPNLTSTNTSPFSTLTGSSEVEQRQRQSPEDSLYGEQRHLYGDRVYCSSVYASPRMGAALIAKPPLPSNRASVSRPPVSRPASRQQACPDAELIGRWWLYDELNKSIAAAESSKSKGVVISGGVGTGKTATIIKILDHVDTYNSTPASEIYSEPISCLENAVSSIASRVVAYHFCLAGDSSTCLVPDFVHSIANQLFQCPKLEAYKEFIQSDPQAQNFLTLSSCIADPSSALLKGVFQPLQKLRRRGKLTKDPFVILIDGLSESRKATTFNTDSLAQFLAKEMKNAPSILKFIVTQRSECDMETDSLPLHNISLDLKQNCPNESIKSDLLQYVSFRCEHSHRITGNIPVAPGALESSSVLDRFTQHVVSLSKGSVLYLKLTLNLIENGLLVLKSGSFKILPQSLAEIFLLMFNMKFPTTSNYEKHRPIFNVVLAAQTPLTLLEIYQAVNAGLLCQFPSWSEFLLQFKTFKDLLRKRQDNTYVFFHPALRDWLITRNRGDSLKFLCDVSVGHSYLALKLSRLDWPLQEKKTLELAYHIVQSKTFADLSDHEHITKEEYHALWITQSSVSPSAALCHPRNVFHPNVKISRLLLIAGASTNQATNVMKNSSILGVASYLGFSDFINLLFEFGANPNQINNDGDTPLILAASAGHVQIIESLVKNGADVTCKNGLEETALVRAAASGHLSVVSLLLKCKWPQPAVKTQAQQALVAAARNGHAETMDHLIQFSEEFVNGVDNMSGDTALTAAAKTGQVDTIKCLFQWRASKAKKNKKGETPLCCTVQNGHYEACKLLLDYGATVDDKNNDGRTALIISATEGHFGLMELLTAHGANISQSDGDGLTALSWACLLGKRHAVQYLVDQGADINHADHCGRSPLDLAAHHGSAIVVRLLMERGALIEHVDLSGMRPLDRAISAGNNEAVQCFLQKGAKLGPATWTLAASHPKIILCLLNKLKDDGITLCRKNRLKDAAHRFSYALRKIPAECDSDELESSTLTTLRLHLTLNLSRTKRKMNELGEAIQLANEALQLSKDSYESYYARAQAKRKGGKLEDALEDIDQALRLIPEICVSGNIHRCLTDVRDEILSDIRGKCGGKSSSSEQQLRMQTSGIELTPGGGGATLATDADVVMTSSILSESGYSSNF</sequence>
<keyword evidence="1" id="KW-0597">Phosphoprotein</keyword>
<dbReference type="PROSITE" id="PS50297">
    <property type="entry name" value="ANK_REP_REGION"/>
    <property type="match status" value="5"/>
</dbReference>
<dbReference type="PROSITE" id="PS50005">
    <property type="entry name" value="TPR"/>
    <property type="match status" value="1"/>
</dbReference>
<dbReference type="PANTHER" id="PTHR24166:SF55">
    <property type="entry name" value="ROLLING PEBBLES, ISOFORM B"/>
    <property type="match status" value="1"/>
</dbReference>
<feature type="region of interest" description="Disordered" evidence="13">
    <location>
        <begin position="208"/>
        <end position="257"/>
    </location>
</feature>
<dbReference type="PROSITE" id="PS50089">
    <property type="entry name" value="ZF_RING_2"/>
    <property type="match status" value="1"/>
</dbReference>
<dbReference type="GO" id="GO:0098794">
    <property type="term" value="C:postsynapse"/>
    <property type="evidence" value="ECO:0007669"/>
    <property type="project" value="UniProtKB-SubCell"/>
</dbReference>
<dbReference type="InterPro" id="IPR002110">
    <property type="entry name" value="Ankyrin_rpt"/>
</dbReference>
<feature type="repeat" description="ANK" evidence="10">
    <location>
        <begin position="1027"/>
        <end position="1059"/>
    </location>
</feature>
<dbReference type="Pfam" id="PF25521">
    <property type="entry name" value="WHD_TANC1"/>
    <property type="match status" value="1"/>
</dbReference>
<organism evidence="15">
    <name type="scientific">Hirondellea gigas</name>
    <dbReference type="NCBI Taxonomy" id="1518452"/>
    <lineage>
        <taxon>Eukaryota</taxon>
        <taxon>Metazoa</taxon>
        <taxon>Ecdysozoa</taxon>
        <taxon>Arthropoda</taxon>
        <taxon>Crustacea</taxon>
        <taxon>Multicrustacea</taxon>
        <taxon>Malacostraca</taxon>
        <taxon>Eumalacostraca</taxon>
        <taxon>Peracarida</taxon>
        <taxon>Amphipoda</taxon>
        <taxon>Amphilochidea</taxon>
        <taxon>Lysianassida</taxon>
        <taxon>Lysianassidira</taxon>
        <taxon>Lysianassoidea</taxon>
        <taxon>Lysianassidae</taxon>
        <taxon>Hirondellea</taxon>
    </lineage>
</organism>
<dbReference type="EMBL" id="IACT01005989">
    <property type="protein sequence ID" value="LAC25131.1"/>
    <property type="molecule type" value="mRNA"/>
</dbReference>
<feature type="repeat" description="TPR" evidence="12">
    <location>
        <begin position="1255"/>
        <end position="1288"/>
    </location>
</feature>
<dbReference type="PROSITE" id="PS50088">
    <property type="entry name" value="ANK_REPEAT"/>
    <property type="match status" value="5"/>
</dbReference>
<evidence type="ECO:0000256" key="8">
    <source>
        <dbReference type="ARBA" id="ARBA00034110"/>
    </source>
</evidence>
<dbReference type="Pfam" id="PF12796">
    <property type="entry name" value="Ank_2"/>
    <property type="match status" value="3"/>
</dbReference>
<proteinExistence type="evidence at transcript level"/>
<dbReference type="SMART" id="SM00248">
    <property type="entry name" value="ANK"/>
    <property type="match status" value="10"/>
</dbReference>
<keyword evidence="4 12" id="KW-0802">TPR repeat</keyword>
<feature type="region of interest" description="Disordered" evidence="13">
    <location>
        <begin position="106"/>
        <end position="180"/>
    </location>
</feature>
<dbReference type="InterPro" id="IPR011990">
    <property type="entry name" value="TPR-like_helical_dom_sf"/>
</dbReference>
<protein>
    <submittedName>
        <fullName evidence="15">Protein TANC2-like</fullName>
    </submittedName>
</protein>
<comment type="similarity">
    <text evidence="9">Belongs to the TANC family.</text>
</comment>
<keyword evidence="3 11" id="KW-0479">Metal-binding</keyword>
<feature type="domain" description="RING-type" evidence="14">
    <location>
        <begin position="18"/>
        <end position="56"/>
    </location>
</feature>
<evidence type="ECO:0000256" key="2">
    <source>
        <dbReference type="ARBA" id="ARBA00022737"/>
    </source>
</evidence>
<comment type="subcellular location">
    <subcellularLocation>
        <location evidence="8">Postsynapse</location>
    </subcellularLocation>
</comment>
<dbReference type="InterPro" id="IPR058018">
    <property type="entry name" value="AAA_lid_TANC1/2"/>
</dbReference>
<dbReference type="Gene3D" id="1.25.40.10">
    <property type="entry name" value="Tetratricopeptide repeat domain"/>
    <property type="match status" value="1"/>
</dbReference>
<keyword evidence="3 11" id="KW-0863">Zinc-finger</keyword>
<dbReference type="SUPFAM" id="SSF48403">
    <property type="entry name" value="Ankyrin repeat"/>
    <property type="match status" value="1"/>
</dbReference>
<keyword evidence="2" id="KW-0677">Repeat</keyword>
<evidence type="ECO:0000256" key="1">
    <source>
        <dbReference type="ARBA" id="ARBA00022553"/>
    </source>
</evidence>
<dbReference type="Pfam" id="PF00023">
    <property type="entry name" value="Ank"/>
    <property type="match status" value="1"/>
</dbReference>
<evidence type="ECO:0000256" key="4">
    <source>
        <dbReference type="ARBA" id="ARBA00022803"/>
    </source>
</evidence>
<feature type="compositionally biased region" description="Low complexity" evidence="13">
    <location>
        <begin position="290"/>
        <end position="306"/>
    </location>
</feature>
<dbReference type="InterPro" id="IPR050889">
    <property type="entry name" value="Dendritic_Spine_Reg/Scaffold"/>
</dbReference>
<feature type="region of interest" description="Disordered" evidence="13">
    <location>
        <begin position="285"/>
        <end position="307"/>
    </location>
</feature>
<evidence type="ECO:0000256" key="5">
    <source>
        <dbReference type="ARBA" id="ARBA00022833"/>
    </source>
</evidence>
<feature type="repeat" description="ANK" evidence="10">
    <location>
        <begin position="994"/>
        <end position="1026"/>
    </location>
</feature>
<dbReference type="GO" id="GO:0008270">
    <property type="term" value="F:zinc ion binding"/>
    <property type="evidence" value="ECO:0007669"/>
    <property type="project" value="UniProtKB-KW"/>
</dbReference>